<evidence type="ECO:0000313" key="3">
    <source>
        <dbReference type="Proteomes" id="UP000179102"/>
    </source>
</evidence>
<sequence length="79" mass="9052">MPFESFLAFDFLNISAIFVFKAFLLLFLIFYSVFALILFRQVQLMAKAIPTFISPFLKFVAIIHVGVAVALLFVIIQLF</sequence>
<keyword evidence="1" id="KW-1133">Transmembrane helix</keyword>
<accession>A0A1F5G3T3</accession>
<dbReference type="InterPro" id="IPR043716">
    <property type="entry name" value="DUF5657"/>
</dbReference>
<comment type="caution">
    <text evidence="2">The sequence shown here is derived from an EMBL/GenBank/DDBJ whole genome shotgun (WGS) entry which is preliminary data.</text>
</comment>
<protein>
    <submittedName>
        <fullName evidence="2">Uncharacterized protein</fullName>
    </submittedName>
</protein>
<evidence type="ECO:0000256" key="1">
    <source>
        <dbReference type="SAM" id="Phobius"/>
    </source>
</evidence>
<dbReference type="AlphaFoldDB" id="A0A1F5G3T3"/>
<dbReference type="Proteomes" id="UP000179102">
    <property type="component" value="Unassembled WGS sequence"/>
</dbReference>
<name>A0A1F5G3T3_9BACT</name>
<dbReference type="Pfam" id="PF18901">
    <property type="entry name" value="DUF5657"/>
    <property type="match status" value="1"/>
</dbReference>
<organism evidence="2 3">
    <name type="scientific">Candidatus Curtissbacteria bacterium RIFCSPHIGHO2_01_FULL_41_11</name>
    <dbReference type="NCBI Taxonomy" id="1797711"/>
    <lineage>
        <taxon>Bacteria</taxon>
        <taxon>Candidatus Curtissiibacteriota</taxon>
    </lineage>
</organism>
<evidence type="ECO:0000313" key="2">
    <source>
        <dbReference type="EMBL" id="OGD86540.1"/>
    </source>
</evidence>
<dbReference type="STRING" id="1797711.A2870_01930"/>
<feature type="transmembrane region" description="Helical" evidence="1">
    <location>
        <begin position="12"/>
        <end position="39"/>
    </location>
</feature>
<keyword evidence="1" id="KW-0472">Membrane</keyword>
<dbReference type="EMBL" id="MFAZ01000040">
    <property type="protein sequence ID" value="OGD86540.1"/>
    <property type="molecule type" value="Genomic_DNA"/>
</dbReference>
<proteinExistence type="predicted"/>
<gene>
    <name evidence="2" type="ORF">A2870_01930</name>
</gene>
<reference evidence="2 3" key="1">
    <citation type="journal article" date="2016" name="Nat. Commun.">
        <title>Thousands of microbial genomes shed light on interconnected biogeochemical processes in an aquifer system.</title>
        <authorList>
            <person name="Anantharaman K."/>
            <person name="Brown C.T."/>
            <person name="Hug L.A."/>
            <person name="Sharon I."/>
            <person name="Castelle C.J."/>
            <person name="Probst A.J."/>
            <person name="Thomas B.C."/>
            <person name="Singh A."/>
            <person name="Wilkins M.J."/>
            <person name="Karaoz U."/>
            <person name="Brodie E.L."/>
            <person name="Williams K.H."/>
            <person name="Hubbard S.S."/>
            <person name="Banfield J.F."/>
        </authorList>
    </citation>
    <scope>NUCLEOTIDE SEQUENCE [LARGE SCALE GENOMIC DNA]</scope>
</reference>
<feature type="transmembrane region" description="Helical" evidence="1">
    <location>
        <begin position="59"/>
        <end position="78"/>
    </location>
</feature>
<keyword evidence="1" id="KW-0812">Transmembrane</keyword>